<evidence type="ECO:0000313" key="2">
    <source>
        <dbReference type="Proteomes" id="UP000306740"/>
    </source>
</evidence>
<dbReference type="InterPro" id="IPR004165">
    <property type="entry name" value="CoA_trans_fam_I"/>
</dbReference>
<organism evidence="1 2">
    <name type="scientific">Mumia zhuanghuii</name>
    <dbReference type="NCBI Taxonomy" id="2585211"/>
    <lineage>
        <taxon>Bacteria</taxon>
        <taxon>Bacillati</taxon>
        <taxon>Actinomycetota</taxon>
        <taxon>Actinomycetes</taxon>
        <taxon>Propionibacteriales</taxon>
        <taxon>Nocardioidaceae</taxon>
        <taxon>Mumia</taxon>
    </lineage>
</organism>
<dbReference type="InterPro" id="IPR004163">
    <property type="entry name" value="CoA_transf_BS"/>
</dbReference>
<dbReference type="EMBL" id="VDFR01000163">
    <property type="protein sequence ID" value="TNC33967.1"/>
    <property type="molecule type" value="Genomic_DNA"/>
</dbReference>
<dbReference type="Pfam" id="PF01144">
    <property type="entry name" value="CoA_trans"/>
    <property type="match status" value="1"/>
</dbReference>
<proteinExistence type="predicted"/>
<dbReference type="InterPro" id="IPR037171">
    <property type="entry name" value="NagB/RpiA_transferase-like"/>
</dbReference>
<dbReference type="GO" id="GO:0008410">
    <property type="term" value="F:CoA-transferase activity"/>
    <property type="evidence" value="ECO:0007669"/>
    <property type="project" value="InterPro"/>
</dbReference>
<dbReference type="Gene3D" id="3.40.1080.10">
    <property type="entry name" value="Glutaconate Coenzyme A-transferase"/>
    <property type="match status" value="1"/>
</dbReference>
<evidence type="ECO:0000313" key="1">
    <source>
        <dbReference type="EMBL" id="TNC33967.1"/>
    </source>
</evidence>
<gene>
    <name evidence="1" type="ORF">FHE65_28250</name>
</gene>
<name>A0A5C4MFW8_9ACTN</name>
<comment type="caution">
    <text evidence="1">The sequence shown here is derived from an EMBL/GenBank/DDBJ whole genome shotgun (WGS) entry which is preliminary data.</text>
</comment>
<reference evidence="1 2" key="1">
    <citation type="submission" date="2019-05" db="EMBL/GenBank/DDBJ databases">
        <title>Mumia sp. nov., isolated from the intestinal contents of plateau pika (Ochotona curzoniae) in the Qinghai-Tibet plateau of China.</title>
        <authorList>
            <person name="Tian Z."/>
        </authorList>
    </citation>
    <scope>NUCLEOTIDE SEQUENCE [LARGE SCALE GENOMIC DNA]</scope>
    <source>
        <strain evidence="2">527</strain>
    </source>
</reference>
<keyword evidence="1" id="KW-0808">Transferase</keyword>
<dbReference type="AlphaFoldDB" id="A0A5C4MFW8"/>
<dbReference type="SUPFAM" id="SSF100950">
    <property type="entry name" value="NagB/RpiA/CoA transferase-like"/>
    <property type="match status" value="1"/>
</dbReference>
<dbReference type="PROSITE" id="PS01273">
    <property type="entry name" value="COA_TRANSF_1"/>
    <property type="match status" value="1"/>
</dbReference>
<sequence length="33" mass="3282">MQVLDPETAVADVADGSTVLIGGFGTAGMPFTL</sequence>
<feature type="non-terminal residue" evidence="1">
    <location>
        <position position="33"/>
    </location>
</feature>
<accession>A0A5C4MFW8</accession>
<dbReference type="Proteomes" id="UP000306740">
    <property type="component" value="Unassembled WGS sequence"/>
</dbReference>
<dbReference type="RefSeq" id="WP_416371811.1">
    <property type="nucleotide sequence ID" value="NZ_VDFR01000163.1"/>
</dbReference>
<protein>
    <submittedName>
        <fullName evidence="1">3-oxoadipate CoA-transferase</fullName>
    </submittedName>
</protein>